<dbReference type="EMBL" id="JAPFFI010000027">
    <property type="protein sequence ID" value="KAJ6301329.1"/>
    <property type="molecule type" value="Genomic_DNA"/>
</dbReference>
<reference evidence="2" key="1">
    <citation type="submission" date="2022-10" db="EMBL/GenBank/DDBJ databases">
        <authorList>
            <person name="Hyden B.L."/>
            <person name="Feng K."/>
            <person name="Yates T."/>
            <person name="Jawdy S."/>
            <person name="Smart L.B."/>
            <person name="Muchero W."/>
        </authorList>
    </citation>
    <scope>NUCLEOTIDE SEQUENCE</scope>
    <source>
        <tissue evidence="2">Shoot tip</tissue>
    </source>
</reference>
<protein>
    <submittedName>
        <fullName evidence="2">Uncharacterized protein</fullName>
    </submittedName>
</protein>
<evidence type="ECO:0000313" key="3">
    <source>
        <dbReference type="Proteomes" id="UP001141253"/>
    </source>
</evidence>
<evidence type="ECO:0000256" key="1">
    <source>
        <dbReference type="SAM" id="MobiDB-lite"/>
    </source>
</evidence>
<organism evidence="2 3">
    <name type="scientific">Salix suchowensis</name>
    <dbReference type="NCBI Taxonomy" id="1278906"/>
    <lineage>
        <taxon>Eukaryota</taxon>
        <taxon>Viridiplantae</taxon>
        <taxon>Streptophyta</taxon>
        <taxon>Embryophyta</taxon>
        <taxon>Tracheophyta</taxon>
        <taxon>Spermatophyta</taxon>
        <taxon>Magnoliopsida</taxon>
        <taxon>eudicotyledons</taxon>
        <taxon>Gunneridae</taxon>
        <taxon>Pentapetalae</taxon>
        <taxon>rosids</taxon>
        <taxon>fabids</taxon>
        <taxon>Malpighiales</taxon>
        <taxon>Salicaceae</taxon>
        <taxon>Saliceae</taxon>
        <taxon>Salix</taxon>
    </lineage>
</organism>
<evidence type="ECO:0000313" key="2">
    <source>
        <dbReference type="EMBL" id="KAJ6301329.1"/>
    </source>
</evidence>
<feature type="region of interest" description="Disordered" evidence="1">
    <location>
        <begin position="59"/>
        <end position="103"/>
    </location>
</feature>
<feature type="compositionally biased region" description="Polar residues" evidence="1">
    <location>
        <begin position="59"/>
        <end position="69"/>
    </location>
</feature>
<keyword evidence="3" id="KW-1185">Reference proteome</keyword>
<comment type="caution">
    <text evidence="2">The sequence shown here is derived from an EMBL/GenBank/DDBJ whole genome shotgun (WGS) entry which is preliminary data.</text>
</comment>
<accession>A0ABQ8ZHT9</accession>
<reference evidence="2" key="2">
    <citation type="journal article" date="2023" name="Int. J. Mol. Sci.">
        <title>De Novo Assembly and Annotation of 11 Diverse Shrub Willow (Salix) Genomes Reveals Novel Gene Organization in Sex-Linked Regions.</title>
        <authorList>
            <person name="Hyden B."/>
            <person name="Feng K."/>
            <person name="Yates T.B."/>
            <person name="Jawdy S."/>
            <person name="Cereghino C."/>
            <person name="Smart L.B."/>
            <person name="Muchero W."/>
        </authorList>
    </citation>
    <scope>NUCLEOTIDE SEQUENCE</scope>
    <source>
        <tissue evidence="2">Shoot tip</tissue>
    </source>
</reference>
<name>A0ABQ8ZHT9_9ROSI</name>
<proteinExistence type="predicted"/>
<feature type="compositionally biased region" description="Basic and acidic residues" evidence="1">
    <location>
        <begin position="71"/>
        <end position="81"/>
    </location>
</feature>
<sequence length="103" mass="11589">MLAAGLISMPTTGHRLTWFALRELPEANLANRRRNPKHLAYNPTADDDSMKRMQWATRQGWWQSSSNSPDRGVESVVKREAAAAAIPQPQVNRGMPRNPNQNP</sequence>
<gene>
    <name evidence="2" type="ORF">OIU77_015603</name>
</gene>
<dbReference type="Proteomes" id="UP001141253">
    <property type="component" value="Chromosome 16"/>
</dbReference>